<dbReference type="EMBL" id="AE016795">
    <property type="protein sequence ID" value="AAO08901.2"/>
    <property type="molecule type" value="Genomic_DNA"/>
</dbReference>
<proteinExistence type="predicted"/>
<gene>
    <name evidence="1" type="ordered locus">VV1_0377</name>
</gene>
<dbReference type="RefSeq" id="WP_011078472.1">
    <property type="nucleotide sequence ID" value="NC_004459.3"/>
</dbReference>
<organism evidence="1 2">
    <name type="scientific">Vibrio vulnificus (strain CMCP6)</name>
    <dbReference type="NCBI Taxonomy" id="216895"/>
    <lineage>
        <taxon>Bacteria</taxon>
        <taxon>Pseudomonadati</taxon>
        <taxon>Pseudomonadota</taxon>
        <taxon>Gammaproteobacteria</taxon>
        <taxon>Vibrionales</taxon>
        <taxon>Vibrionaceae</taxon>
        <taxon>Vibrio</taxon>
    </lineage>
</organism>
<dbReference type="KEGG" id="vvu:VV1_0377"/>
<reference evidence="1 2" key="3">
    <citation type="journal article" date="2011" name="Mol. Syst. Biol.">
        <title>Integrative genome-scale metabolic analysis of Vibrio vulnificus for drug targeting and discovery.</title>
        <authorList>
            <person name="Kim H.U."/>
            <person name="Kim S.Y."/>
            <person name="Jeong H."/>
            <person name="Kim T.Y."/>
            <person name="Kim J.J."/>
            <person name="Choy H.E."/>
            <person name="Yi K.Y."/>
            <person name="Rhee J.H."/>
            <person name="Lee S.Y."/>
        </authorList>
    </citation>
    <scope>NUCLEOTIDE SEQUENCE [LARGE SCALE GENOMIC DNA]</scope>
    <source>
        <strain evidence="1 2">CMCP6</strain>
    </source>
</reference>
<accession>A0A3Q0L1W8</accession>
<reference evidence="1 2" key="2">
    <citation type="journal article" date="2003" name="Infect. Immun.">
        <title>Characterization and pathogenic significance of Vibrio vulnificus antigens preferentially expressed in septicemic patients.</title>
        <authorList>
            <person name="Kim Y.R."/>
            <person name="Lee S.E."/>
            <person name="Kim C.M."/>
            <person name="Kim S.Y."/>
            <person name="Shin E.K."/>
            <person name="Shin D.H."/>
            <person name="Chung S.S."/>
            <person name="Choy H.E."/>
            <person name="Progulske-Fox A."/>
            <person name="Hillman J.D."/>
            <person name="Handfield M."/>
            <person name="Rhee J.H."/>
        </authorList>
    </citation>
    <scope>NUCLEOTIDE SEQUENCE [LARGE SCALE GENOMIC DNA]</scope>
    <source>
        <strain evidence="1 2">CMCP6</strain>
    </source>
</reference>
<sequence>MSIFKKINNELTYNVTVTPKQKKSPLPRFQKNKSGKMLYIIVRDPESTNSSGNATHVTLIKLPITAPACPRSIKDLIAKFGTEEAKSGKYEITEHNFEEIMSHFKPANALYKKYRKEELHEKQSVVINEDKHSLCAIAAKLHEAVEMFDELESEDEINAEEAQELHQALYRIKTRLDAAKFPAVLFNDYVFSPSDSNNLQAIKRKRKGITSVSDASSLKRFAPYSSTLTPFDYKPKPKKAGEDAQKLIAYLAKAEANTN</sequence>
<dbReference type="Proteomes" id="UP000002275">
    <property type="component" value="Chromosome I"/>
</dbReference>
<name>A0A3Q0L1W8_VIBVU</name>
<evidence type="ECO:0000313" key="1">
    <source>
        <dbReference type="EMBL" id="AAO08901.2"/>
    </source>
</evidence>
<dbReference type="AlphaFoldDB" id="A0A3Q0L1W8"/>
<protein>
    <submittedName>
        <fullName evidence="1">FOG: TPR repeat protein</fullName>
    </submittedName>
</protein>
<evidence type="ECO:0000313" key="2">
    <source>
        <dbReference type="Proteomes" id="UP000002275"/>
    </source>
</evidence>
<reference evidence="2" key="1">
    <citation type="submission" date="2002-12" db="EMBL/GenBank/DDBJ databases">
        <title>Complete genome sequence of Vibrio vulnificus CMCP6.</title>
        <authorList>
            <person name="Rhee J.H."/>
            <person name="Kim S.Y."/>
            <person name="Chung S.S."/>
            <person name="Kim J.J."/>
            <person name="Moon Y.H."/>
            <person name="Jeong H."/>
            <person name="Choy H.E."/>
        </authorList>
    </citation>
    <scope>NUCLEOTIDE SEQUENCE [LARGE SCALE GENOMIC DNA]</scope>
    <source>
        <strain evidence="2">CMCP6</strain>
    </source>
</reference>